<evidence type="ECO:0000256" key="8">
    <source>
        <dbReference type="ARBA" id="ARBA00023004"/>
    </source>
</evidence>
<dbReference type="GO" id="GO:0051537">
    <property type="term" value="F:2 iron, 2 sulfur cluster binding"/>
    <property type="evidence" value="ECO:0007669"/>
    <property type="project" value="UniProtKB-KW"/>
</dbReference>
<keyword evidence="7" id="KW-0560">Oxidoreductase</keyword>
<evidence type="ECO:0000256" key="3">
    <source>
        <dbReference type="ARBA" id="ARBA00006849"/>
    </source>
</evidence>
<evidence type="ECO:0000313" key="14">
    <source>
        <dbReference type="Proteomes" id="UP001431783"/>
    </source>
</evidence>
<accession>A0AAW1URA1</accession>
<dbReference type="AlphaFoldDB" id="A0AAW1URA1"/>
<dbReference type="Gene3D" id="3.30.365.10">
    <property type="entry name" value="Aldehyde oxidase/xanthine dehydrogenase, molybdopterin binding domain"/>
    <property type="match status" value="4"/>
</dbReference>
<sequence length="533" mass="60129">MLCVLRTFNCMLLFESPRNKKKLWYHCRIRITVRRCGGGFGAKLSRNSLVSCATALAAWILKKPVRMTLTLKENMEICGKRWPFAADYKVKVDEKGTIQHLTSQLFSDHATGGNEKFYFNNYLFEMLEAMYNTDPFELVLYRTCSDTPGNTYMRAPGSLEAMIFLENIMDHIAYELKLDPVQVRMNNIREKKVIDYLDDLKEWANIEERKEQIETFNKENRWRKKGLSVVPMTFKFINAGTYAVTISVYHVDGSVSISHGGIEIGQGVNTKAAQVCAYKLNIPLEKIKIEPSNSFCSPNTTGTAASLTSDAICYGVDKATDELLLRLKPFRKDESQTWEQLIQAAFAGYAELRTIAQCTPIEPFVNPYSIYGSCASEIELDLLTGQYQITRVDLIEDVGTSLSPFVDIGQIEGAFVQGMGYFTSEQLVFGKDGQMLTNNTWFYRPPGAKDIPIDFRVKIPKDNPNPLGVLQSKAVGEPPLCLSVSIPLAMRNALASARMDSDSSQPQYVLFNGPTSVEYTYMQSLNNYKQFIL</sequence>
<dbReference type="InterPro" id="IPR016208">
    <property type="entry name" value="Ald_Oxase/xanthine_DH-like"/>
</dbReference>
<comment type="cofactor">
    <cofactor evidence="1">
        <name>Mo-molybdopterin</name>
        <dbReference type="ChEBI" id="CHEBI:71302"/>
    </cofactor>
</comment>
<dbReference type="PANTHER" id="PTHR11908:SF132">
    <property type="entry name" value="ALDEHYDE OXIDASE 1-RELATED"/>
    <property type="match status" value="1"/>
</dbReference>
<dbReference type="Pfam" id="PF20256">
    <property type="entry name" value="MoCoBD_2"/>
    <property type="match status" value="1"/>
</dbReference>
<name>A0AAW1URA1_9CUCU</name>
<dbReference type="PANTHER" id="PTHR11908">
    <property type="entry name" value="XANTHINE DEHYDROGENASE"/>
    <property type="match status" value="1"/>
</dbReference>
<evidence type="ECO:0000256" key="10">
    <source>
        <dbReference type="ARBA" id="ARBA00034078"/>
    </source>
</evidence>
<reference evidence="13 14" key="1">
    <citation type="submission" date="2023-03" db="EMBL/GenBank/DDBJ databases">
        <title>Genome insight into feeding habits of ladybird beetles.</title>
        <authorList>
            <person name="Li H.-S."/>
            <person name="Huang Y.-H."/>
            <person name="Pang H."/>
        </authorList>
    </citation>
    <scope>NUCLEOTIDE SEQUENCE [LARGE SCALE GENOMIC DNA]</scope>
    <source>
        <strain evidence="13">SYSU_2023b</strain>
        <tissue evidence="13">Whole body</tissue>
    </source>
</reference>
<evidence type="ECO:0000256" key="2">
    <source>
        <dbReference type="ARBA" id="ARBA00001974"/>
    </source>
</evidence>
<proteinExistence type="inferred from homology"/>
<keyword evidence="9" id="KW-0411">Iron-sulfur</keyword>
<dbReference type="Proteomes" id="UP001431783">
    <property type="component" value="Unassembled WGS sequence"/>
</dbReference>
<evidence type="ECO:0000259" key="12">
    <source>
        <dbReference type="Pfam" id="PF20256"/>
    </source>
</evidence>
<evidence type="ECO:0000256" key="5">
    <source>
        <dbReference type="ARBA" id="ARBA00022714"/>
    </source>
</evidence>
<evidence type="ECO:0000256" key="9">
    <source>
        <dbReference type="ARBA" id="ARBA00023014"/>
    </source>
</evidence>
<keyword evidence="4" id="KW-0500">Molybdenum</keyword>
<protein>
    <recommendedName>
        <fullName evidence="15">Xanthine dehydrogenase</fullName>
    </recommendedName>
</protein>
<evidence type="ECO:0000256" key="7">
    <source>
        <dbReference type="ARBA" id="ARBA00023002"/>
    </source>
</evidence>
<keyword evidence="6" id="KW-0479">Metal-binding</keyword>
<feature type="domain" description="Aldehyde oxidase/xanthine dehydrogenase second molybdopterin binding" evidence="12">
    <location>
        <begin position="200"/>
        <end position="452"/>
    </location>
</feature>
<dbReference type="Pfam" id="PF02738">
    <property type="entry name" value="MoCoBD_1"/>
    <property type="match status" value="1"/>
</dbReference>
<dbReference type="InterPro" id="IPR008274">
    <property type="entry name" value="AldOxase/xan_DH_MoCoBD1"/>
</dbReference>
<dbReference type="InterPro" id="IPR046867">
    <property type="entry name" value="AldOxase/xan_DH_MoCoBD2"/>
</dbReference>
<comment type="caution">
    <text evidence="13">The sequence shown here is derived from an EMBL/GenBank/DDBJ whole genome shotgun (WGS) entry which is preliminary data.</text>
</comment>
<keyword evidence="8" id="KW-0408">Iron</keyword>
<evidence type="ECO:0000256" key="4">
    <source>
        <dbReference type="ARBA" id="ARBA00022505"/>
    </source>
</evidence>
<dbReference type="GO" id="GO:0016491">
    <property type="term" value="F:oxidoreductase activity"/>
    <property type="evidence" value="ECO:0007669"/>
    <property type="project" value="UniProtKB-KW"/>
</dbReference>
<dbReference type="GO" id="GO:0005506">
    <property type="term" value="F:iron ion binding"/>
    <property type="evidence" value="ECO:0007669"/>
    <property type="project" value="InterPro"/>
</dbReference>
<organism evidence="13 14">
    <name type="scientific">Henosepilachna vigintioctopunctata</name>
    <dbReference type="NCBI Taxonomy" id="420089"/>
    <lineage>
        <taxon>Eukaryota</taxon>
        <taxon>Metazoa</taxon>
        <taxon>Ecdysozoa</taxon>
        <taxon>Arthropoda</taxon>
        <taxon>Hexapoda</taxon>
        <taxon>Insecta</taxon>
        <taxon>Pterygota</taxon>
        <taxon>Neoptera</taxon>
        <taxon>Endopterygota</taxon>
        <taxon>Coleoptera</taxon>
        <taxon>Polyphaga</taxon>
        <taxon>Cucujiformia</taxon>
        <taxon>Coccinelloidea</taxon>
        <taxon>Coccinellidae</taxon>
        <taxon>Epilachninae</taxon>
        <taxon>Epilachnini</taxon>
        <taxon>Henosepilachna</taxon>
    </lineage>
</organism>
<gene>
    <name evidence="13" type="ORF">WA026_012443</name>
</gene>
<keyword evidence="14" id="KW-1185">Reference proteome</keyword>
<keyword evidence="5" id="KW-0001">2Fe-2S</keyword>
<evidence type="ECO:0000259" key="11">
    <source>
        <dbReference type="Pfam" id="PF02738"/>
    </source>
</evidence>
<comment type="similarity">
    <text evidence="3">Belongs to the xanthine dehydrogenase family.</text>
</comment>
<feature type="domain" description="Aldehyde oxidase/xanthine dehydrogenase first molybdopterin binding" evidence="11">
    <location>
        <begin position="28"/>
        <end position="188"/>
    </location>
</feature>
<dbReference type="InterPro" id="IPR037165">
    <property type="entry name" value="AldOxase/xan_DH_Mopterin-bd_sf"/>
</dbReference>
<evidence type="ECO:0000256" key="6">
    <source>
        <dbReference type="ARBA" id="ARBA00022723"/>
    </source>
</evidence>
<comment type="cofactor">
    <cofactor evidence="10">
        <name>[2Fe-2S] cluster</name>
        <dbReference type="ChEBI" id="CHEBI:190135"/>
    </cofactor>
</comment>
<evidence type="ECO:0008006" key="15">
    <source>
        <dbReference type="Google" id="ProtNLM"/>
    </source>
</evidence>
<evidence type="ECO:0000313" key="13">
    <source>
        <dbReference type="EMBL" id="KAK9885679.1"/>
    </source>
</evidence>
<dbReference type="FunFam" id="3.30.365.10:FF:000002">
    <property type="entry name" value="Xanthine dehydrogenase oxidase"/>
    <property type="match status" value="1"/>
</dbReference>
<comment type="cofactor">
    <cofactor evidence="2">
        <name>FAD</name>
        <dbReference type="ChEBI" id="CHEBI:57692"/>
    </cofactor>
</comment>
<evidence type="ECO:0000256" key="1">
    <source>
        <dbReference type="ARBA" id="ARBA00001924"/>
    </source>
</evidence>
<dbReference type="EMBL" id="JARQZJ010000096">
    <property type="protein sequence ID" value="KAK9885679.1"/>
    <property type="molecule type" value="Genomic_DNA"/>
</dbReference>
<dbReference type="SUPFAM" id="SSF56003">
    <property type="entry name" value="Molybdenum cofactor-binding domain"/>
    <property type="match status" value="1"/>
</dbReference>